<comment type="caution">
    <text evidence="2">The sequence shown here is derived from an EMBL/GenBank/DDBJ whole genome shotgun (WGS) entry which is preliminary data.</text>
</comment>
<accession>A0ABN9R2L3</accession>
<feature type="compositionally biased region" description="Low complexity" evidence="1">
    <location>
        <begin position="102"/>
        <end position="111"/>
    </location>
</feature>
<sequence length="111" mass="11981">MMTDYTTVIAMHGSATRLHRHTGHSLFGPALQAHPDGSVLRRAIASPRPFDLKRAGVLMRASAFRCPFVCAIAPTAGILIGQPPERRRRASSRASGRGRRLGCGSSTCRMP</sequence>
<dbReference type="Proteomes" id="UP001189429">
    <property type="component" value="Unassembled WGS sequence"/>
</dbReference>
<name>A0ABN9R2L3_9DINO</name>
<keyword evidence="3" id="KW-1185">Reference proteome</keyword>
<evidence type="ECO:0000313" key="2">
    <source>
        <dbReference type="EMBL" id="CAK0812492.1"/>
    </source>
</evidence>
<gene>
    <name evidence="2" type="ORF">PCOR1329_LOCUS16767</name>
</gene>
<dbReference type="EMBL" id="CAUYUJ010005158">
    <property type="protein sequence ID" value="CAK0812492.1"/>
    <property type="molecule type" value="Genomic_DNA"/>
</dbReference>
<reference evidence="2" key="1">
    <citation type="submission" date="2023-10" db="EMBL/GenBank/DDBJ databases">
        <authorList>
            <person name="Chen Y."/>
            <person name="Shah S."/>
            <person name="Dougan E. K."/>
            <person name="Thang M."/>
            <person name="Chan C."/>
        </authorList>
    </citation>
    <scope>NUCLEOTIDE SEQUENCE [LARGE SCALE GENOMIC DNA]</scope>
</reference>
<feature type="region of interest" description="Disordered" evidence="1">
    <location>
        <begin position="83"/>
        <end position="111"/>
    </location>
</feature>
<protein>
    <submittedName>
        <fullName evidence="2">Uncharacterized protein</fullName>
    </submittedName>
</protein>
<feature type="compositionally biased region" description="Basic residues" evidence="1">
    <location>
        <begin position="86"/>
        <end position="100"/>
    </location>
</feature>
<evidence type="ECO:0000313" key="3">
    <source>
        <dbReference type="Proteomes" id="UP001189429"/>
    </source>
</evidence>
<evidence type="ECO:0000256" key="1">
    <source>
        <dbReference type="SAM" id="MobiDB-lite"/>
    </source>
</evidence>
<proteinExistence type="predicted"/>
<organism evidence="2 3">
    <name type="scientific">Prorocentrum cordatum</name>
    <dbReference type="NCBI Taxonomy" id="2364126"/>
    <lineage>
        <taxon>Eukaryota</taxon>
        <taxon>Sar</taxon>
        <taxon>Alveolata</taxon>
        <taxon>Dinophyceae</taxon>
        <taxon>Prorocentrales</taxon>
        <taxon>Prorocentraceae</taxon>
        <taxon>Prorocentrum</taxon>
    </lineage>
</organism>